<feature type="transmembrane region" description="Helical" evidence="1">
    <location>
        <begin position="7"/>
        <end position="29"/>
    </location>
</feature>
<reference evidence="2" key="1">
    <citation type="journal article" date="2023" name="Mol. Phylogenet. Evol.">
        <title>Genome-scale phylogeny and comparative genomics of the fungal order Sordariales.</title>
        <authorList>
            <person name="Hensen N."/>
            <person name="Bonometti L."/>
            <person name="Westerberg I."/>
            <person name="Brannstrom I.O."/>
            <person name="Guillou S."/>
            <person name="Cros-Aarteil S."/>
            <person name="Calhoun S."/>
            <person name="Haridas S."/>
            <person name="Kuo A."/>
            <person name="Mondo S."/>
            <person name="Pangilinan J."/>
            <person name="Riley R."/>
            <person name="LaButti K."/>
            <person name="Andreopoulos B."/>
            <person name="Lipzen A."/>
            <person name="Chen C."/>
            <person name="Yan M."/>
            <person name="Daum C."/>
            <person name="Ng V."/>
            <person name="Clum A."/>
            <person name="Steindorff A."/>
            <person name="Ohm R.A."/>
            <person name="Martin F."/>
            <person name="Silar P."/>
            <person name="Natvig D.O."/>
            <person name="Lalanne C."/>
            <person name="Gautier V."/>
            <person name="Ament-Velasquez S.L."/>
            <person name="Kruys A."/>
            <person name="Hutchinson M.I."/>
            <person name="Powell A.J."/>
            <person name="Barry K."/>
            <person name="Miller A.N."/>
            <person name="Grigoriev I.V."/>
            <person name="Debuchy R."/>
            <person name="Gladieux P."/>
            <person name="Hiltunen Thoren M."/>
            <person name="Johannesson H."/>
        </authorList>
    </citation>
    <scope>NUCLEOTIDE SEQUENCE</scope>
    <source>
        <strain evidence="2">PSN309</strain>
    </source>
</reference>
<keyword evidence="3" id="KW-1185">Reference proteome</keyword>
<organism evidence="2 3">
    <name type="scientific">Podospora australis</name>
    <dbReference type="NCBI Taxonomy" id="1536484"/>
    <lineage>
        <taxon>Eukaryota</taxon>
        <taxon>Fungi</taxon>
        <taxon>Dikarya</taxon>
        <taxon>Ascomycota</taxon>
        <taxon>Pezizomycotina</taxon>
        <taxon>Sordariomycetes</taxon>
        <taxon>Sordariomycetidae</taxon>
        <taxon>Sordariales</taxon>
        <taxon>Podosporaceae</taxon>
        <taxon>Podospora</taxon>
    </lineage>
</organism>
<reference evidence="2" key="2">
    <citation type="submission" date="2023-05" db="EMBL/GenBank/DDBJ databases">
        <authorList>
            <consortium name="Lawrence Berkeley National Laboratory"/>
            <person name="Steindorff A."/>
            <person name="Hensen N."/>
            <person name="Bonometti L."/>
            <person name="Westerberg I."/>
            <person name="Brannstrom I.O."/>
            <person name="Guillou S."/>
            <person name="Cros-Aarteil S."/>
            <person name="Calhoun S."/>
            <person name="Haridas S."/>
            <person name="Kuo A."/>
            <person name="Mondo S."/>
            <person name="Pangilinan J."/>
            <person name="Riley R."/>
            <person name="Labutti K."/>
            <person name="Andreopoulos B."/>
            <person name="Lipzen A."/>
            <person name="Chen C."/>
            <person name="Yanf M."/>
            <person name="Daum C."/>
            <person name="Ng V."/>
            <person name="Clum A."/>
            <person name="Ohm R."/>
            <person name="Martin F."/>
            <person name="Silar P."/>
            <person name="Natvig D."/>
            <person name="Lalanne C."/>
            <person name="Gautier V."/>
            <person name="Ament-Velasquez S.L."/>
            <person name="Kruys A."/>
            <person name="Hutchinson M.I."/>
            <person name="Powell A.J."/>
            <person name="Barry K."/>
            <person name="Miller A.N."/>
            <person name="Grigoriev I.V."/>
            <person name="Debuchy R."/>
            <person name="Gladieux P."/>
            <person name="Thoren M.H."/>
            <person name="Johannesson H."/>
        </authorList>
    </citation>
    <scope>NUCLEOTIDE SEQUENCE</scope>
    <source>
        <strain evidence="2">PSN309</strain>
    </source>
</reference>
<keyword evidence="1" id="KW-0472">Membrane</keyword>
<dbReference type="EMBL" id="MU864355">
    <property type="protein sequence ID" value="KAK4192307.1"/>
    <property type="molecule type" value="Genomic_DNA"/>
</dbReference>
<accession>A0AAN7AN77</accession>
<evidence type="ECO:0000256" key="1">
    <source>
        <dbReference type="SAM" id="Phobius"/>
    </source>
</evidence>
<comment type="caution">
    <text evidence="2">The sequence shown here is derived from an EMBL/GenBank/DDBJ whole genome shotgun (WGS) entry which is preliminary data.</text>
</comment>
<evidence type="ECO:0000313" key="3">
    <source>
        <dbReference type="Proteomes" id="UP001302126"/>
    </source>
</evidence>
<protein>
    <submittedName>
        <fullName evidence="2">Uncharacterized protein</fullName>
    </submittedName>
</protein>
<gene>
    <name evidence="2" type="ORF">QBC35DRAFT_484886</name>
</gene>
<dbReference type="AlphaFoldDB" id="A0AAN7AN77"/>
<keyword evidence="1" id="KW-0812">Transmembrane</keyword>
<name>A0AAN7AN77_9PEZI</name>
<keyword evidence="1" id="KW-1133">Transmembrane helix</keyword>
<sequence>MILLEIVHGSIITAVLLSILLLVILLIVLPGDISVIITIILVLIIPSSIPIHLPVHKSRLPARVLIHVLHKFCLSEVILLGHTPQKSKLLRDQSLEPSLIGDSGEHTPDLAQE</sequence>
<evidence type="ECO:0000313" key="2">
    <source>
        <dbReference type="EMBL" id="KAK4192307.1"/>
    </source>
</evidence>
<proteinExistence type="predicted"/>
<dbReference type="Proteomes" id="UP001302126">
    <property type="component" value="Unassembled WGS sequence"/>
</dbReference>
<feature type="transmembrane region" description="Helical" evidence="1">
    <location>
        <begin position="35"/>
        <end position="53"/>
    </location>
</feature>